<feature type="domain" description="4Fe-4S ferredoxin-type" evidence="6">
    <location>
        <begin position="34"/>
        <end position="63"/>
    </location>
</feature>
<dbReference type="GeneID" id="14883065"/>
<keyword evidence="3" id="KW-0285">Flavoprotein</keyword>
<comment type="similarity">
    <text evidence="2">Belongs to the nitroreductase family.</text>
</comment>
<feature type="domain" description="4Fe-4S ferredoxin-type" evidence="6">
    <location>
        <begin position="2"/>
        <end position="31"/>
    </location>
</feature>
<keyword evidence="5" id="KW-0560">Oxidoreductase</keyword>
<dbReference type="Pfam" id="PF00881">
    <property type="entry name" value="Nitroreductase"/>
    <property type="match status" value="1"/>
</dbReference>
<gene>
    <name evidence="7" type="ORF">EIN_502450</name>
</gene>
<dbReference type="PROSITE" id="PS51379">
    <property type="entry name" value="4FE4S_FER_2"/>
    <property type="match status" value="2"/>
</dbReference>
<reference evidence="7 8" key="1">
    <citation type="submission" date="2012-10" db="EMBL/GenBank/DDBJ databases">
        <authorList>
            <person name="Zafar N."/>
            <person name="Inman J."/>
            <person name="Hall N."/>
            <person name="Lorenzi H."/>
            <person name="Caler E."/>
        </authorList>
    </citation>
    <scope>NUCLEOTIDE SEQUENCE [LARGE SCALE GENOMIC DNA]</scope>
    <source>
        <strain evidence="7 8">IP1</strain>
    </source>
</reference>
<keyword evidence="4" id="KW-0288">FMN</keyword>
<dbReference type="EMBL" id="KB207167">
    <property type="protein sequence ID" value="ELP84112.1"/>
    <property type="molecule type" value="Genomic_DNA"/>
</dbReference>
<dbReference type="PANTHER" id="PTHR43673">
    <property type="entry name" value="NAD(P)H NITROREDUCTASE YDGI-RELATED"/>
    <property type="match status" value="1"/>
</dbReference>
<dbReference type="SUPFAM" id="SSF54862">
    <property type="entry name" value="4Fe-4S ferredoxins"/>
    <property type="match status" value="1"/>
</dbReference>
<proteinExistence type="inferred from homology"/>
<dbReference type="GO" id="GO:0016491">
    <property type="term" value="F:oxidoreductase activity"/>
    <property type="evidence" value="ECO:0007669"/>
    <property type="project" value="UniProtKB-KW"/>
</dbReference>
<dbReference type="Gene3D" id="3.40.109.10">
    <property type="entry name" value="NADH Oxidase"/>
    <property type="match status" value="2"/>
</dbReference>
<evidence type="ECO:0000313" key="7">
    <source>
        <dbReference type="EMBL" id="ELP84112.1"/>
    </source>
</evidence>
<dbReference type="KEGG" id="eiv:EIN_502450"/>
<protein>
    <recommendedName>
        <fullName evidence="6">4Fe-4S ferredoxin-type domain-containing protein</fullName>
    </recommendedName>
</protein>
<dbReference type="RefSeq" id="XP_004183458.1">
    <property type="nucleotide sequence ID" value="XM_004183410.1"/>
</dbReference>
<sequence>MSCLKINTELCRGCGMCARDCITQCLKVENHKITIVEEEASNCFKCGHCASICKSKAITLFEKPLENVPEGHKDVIDAIKTRRSTRSFKGPIPKEELTELINLTRFSPSAKNWRPIKYLVINEPKLTDVIKKLNEVALQIPEIVNIFGNFLSVDLIVRKAPHVVIAYVDDSQNVWANDDGTIALTQLELAATNKGYGSLWCGLLKFMFSFNECLDIVGLKGKKVVGCLAMGVPLYHYTSQVPREDVPIIFLE</sequence>
<dbReference type="InterPro" id="IPR000415">
    <property type="entry name" value="Nitroreductase-like"/>
</dbReference>
<evidence type="ECO:0000256" key="1">
    <source>
        <dbReference type="ARBA" id="ARBA00001917"/>
    </source>
</evidence>
<dbReference type="SUPFAM" id="SSF55469">
    <property type="entry name" value="FMN-dependent nitroreductase-like"/>
    <property type="match status" value="1"/>
</dbReference>
<evidence type="ECO:0000313" key="8">
    <source>
        <dbReference type="Proteomes" id="UP000014680"/>
    </source>
</evidence>
<dbReference type="InterPro" id="IPR029479">
    <property type="entry name" value="Nitroreductase"/>
</dbReference>
<evidence type="ECO:0000259" key="6">
    <source>
        <dbReference type="PROSITE" id="PS51379"/>
    </source>
</evidence>
<dbReference type="Proteomes" id="UP000014680">
    <property type="component" value="Unassembled WGS sequence"/>
</dbReference>
<accession>A0A0A1TV31</accession>
<dbReference type="AlphaFoldDB" id="A0A0A1TV31"/>
<dbReference type="PANTHER" id="PTHR43673:SF2">
    <property type="entry name" value="NITROREDUCTASE"/>
    <property type="match status" value="1"/>
</dbReference>
<dbReference type="OrthoDB" id="24785at2759"/>
<evidence type="ECO:0000256" key="3">
    <source>
        <dbReference type="ARBA" id="ARBA00022630"/>
    </source>
</evidence>
<keyword evidence="8" id="KW-1185">Reference proteome</keyword>
<evidence type="ECO:0000256" key="5">
    <source>
        <dbReference type="ARBA" id="ARBA00023002"/>
    </source>
</evidence>
<dbReference type="InterPro" id="IPR017896">
    <property type="entry name" value="4Fe4S_Fe-S-bd"/>
</dbReference>
<dbReference type="Gene3D" id="3.30.70.20">
    <property type="match status" value="1"/>
</dbReference>
<name>A0A0A1TV31_ENTIV</name>
<evidence type="ECO:0000256" key="2">
    <source>
        <dbReference type="ARBA" id="ARBA00007118"/>
    </source>
</evidence>
<dbReference type="VEuPathDB" id="AmoebaDB:EIN_502450"/>
<evidence type="ECO:0000256" key="4">
    <source>
        <dbReference type="ARBA" id="ARBA00022643"/>
    </source>
</evidence>
<comment type="cofactor">
    <cofactor evidence="1">
        <name>FMN</name>
        <dbReference type="ChEBI" id="CHEBI:58210"/>
    </cofactor>
</comment>
<organism evidence="7 8">
    <name type="scientific">Entamoeba invadens IP1</name>
    <dbReference type="NCBI Taxonomy" id="370355"/>
    <lineage>
        <taxon>Eukaryota</taxon>
        <taxon>Amoebozoa</taxon>
        <taxon>Evosea</taxon>
        <taxon>Archamoebae</taxon>
        <taxon>Mastigamoebida</taxon>
        <taxon>Entamoebidae</taxon>
        <taxon>Entamoeba</taxon>
    </lineage>
</organism>